<dbReference type="Proteomes" id="UP000317982">
    <property type="component" value="Unassembled WGS sequence"/>
</dbReference>
<organism evidence="1 2">
    <name type="scientific">Cryptosporangium phraense</name>
    <dbReference type="NCBI Taxonomy" id="2593070"/>
    <lineage>
        <taxon>Bacteria</taxon>
        <taxon>Bacillati</taxon>
        <taxon>Actinomycetota</taxon>
        <taxon>Actinomycetes</taxon>
        <taxon>Cryptosporangiales</taxon>
        <taxon>Cryptosporangiaceae</taxon>
        <taxon>Cryptosporangium</taxon>
    </lineage>
</organism>
<dbReference type="EMBL" id="VIRS01000004">
    <property type="protein sequence ID" value="TQS45621.1"/>
    <property type="molecule type" value="Genomic_DNA"/>
</dbReference>
<gene>
    <name evidence="1" type="ORF">FL583_07800</name>
</gene>
<sequence length="277" mass="30367">MAHLSEELRRTISARWYSSVLSERQSVTGQTRTRYYRALSTHLDHLEPFDDSTAQWSEARIDRADLATLAGAKATSTLYSLFGQRARSLAAHYAGSPYVARRHPGPVDALIFEAKAVSFWPCREAWASTLGALSRDDRQFAAETLVRVLAEWASANRPLAAVRRSAPPVCAVEDLRLVSPGDPPVGAVVALLTRVVELAHSPRGLSPLGTLDAVHDELMTLGFVRGEPLETLLTEVSEGLAAVEYLVPQLSTADRENLADHLVPQLRDVLLLLRGEK</sequence>
<dbReference type="OrthoDB" id="3457128at2"/>
<dbReference type="AlphaFoldDB" id="A0A545AWG7"/>
<evidence type="ECO:0000313" key="2">
    <source>
        <dbReference type="Proteomes" id="UP000317982"/>
    </source>
</evidence>
<proteinExistence type="predicted"/>
<dbReference type="RefSeq" id="WP_142703803.1">
    <property type="nucleotide sequence ID" value="NZ_VIRS01000004.1"/>
</dbReference>
<evidence type="ECO:0000313" key="1">
    <source>
        <dbReference type="EMBL" id="TQS45621.1"/>
    </source>
</evidence>
<comment type="caution">
    <text evidence="1">The sequence shown here is derived from an EMBL/GenBank/DDBJ whole genome shotgun (WGS) entry which is preliminary data.</text>
</comment>
<keyword evidence="2" id="KW-1185">Reference proteome</keyword>
<protein>
    <submittedName>
        <fullName evidence="1">Uncharacterized protein</fullName>
    </submittedName>
</protein>
<dbReference type="InParanoid" id="A0A545AWG7"/>
<name>A0A545AWG7_9ACTN</name>
<accession>A0A545AWG7</accession>
<reference evidence="1 2" key="1">
    <citation type="submission" date="2019-07" db="EMBL/GenBank/DDBJ databases">
        <title>Cryptosporangium phraense sp. nov., isolated from plant litter.</title>
        <authorList>
            <person name="Suriyachadkun C."/>
        </authorList>
    </citation>
    <scope>NUCLEOTIDE SEQUENCE [LARGE SCALE GENOMIC DNA]</scope>
    <source>
        <strain evidence="1 2">A-T 5661</strain>
    </source>
</reference>